<gene>
    <name evidence="2" type="ORF">Dthio_PD1336</name>
</gene>
<feature type="transmembrane region" description="Helical" evidence="1">
    <location>
        <begin position="230"/>
        <end position="247"/>
    </location>
</feature>
<dbReference type="EMBL" id="ACJN02000003">
    <property type="protein sequence ID" value="EFI33997.1"/>
    <property type="molecule type" value="Genomic_DNA"/>
</dbReference>
<comment type="caution">
    <text evidence="2">The sequence shown here is derived from an EMBL/GenBank/DDBJ whole genome shotgun (WGS) entry which is preliminary data.</text>
</comment>
<dbReference type="InterPro" id="IPR004704">
    <property type="entry name" value="PTS_IID_man"/>
</dbReference>
<keyword evidence="3" id="KW-1185">Reference proteome</keyword>
<dbReference type="GO" id="GO:0016020">
    <property type="term" value="C:membrane"/>
    <property type="evidence" value="ECO:0007669"/>
    <property type="project" value="InterPro"/>
</dbReference>
<dbReference type="eggNOG" id="COG3716">
    <property type="taxonomic scope" value="Bacteria"/>
</dbReference>
<dbReference type="GO" id="GO:0009401">
    <property type="term" value="P:phosphoenolpyruvate-dependent sugar phosphotransferase system"/>
    <property type="evidence" value="ECO:0007669"/>
    <property type="project" value="InterPro"/>
</dbReference>
<organism evidence="2 3">
    <name type="scientific">Desulfonatronospira thiodismutans ASO3-1</name>
    <dbReference type="NCBI Taxonomy" id="555779"/>
    <lineage>
        <taxon>Bacteria</taxon>
        <taxon>Pseudomonadati</taxon>
        <taxon>Thermodesulfobacteriota</taxon>
        <taxon>Desulfovibrionia</taxon>
        <taxon>Desulfovibrionales</taxon>
        <taxon>Desulfonatronovibrionaceae</taxon>
        <taxon>Desulfonatronospira</taxon>
    </lineage>
</organism>
<evidence type="ECO:0000313" key="3">
    <source>
        <dbReference type="Proteomes" id="UP000005496"/>
    </source>
</evidence>
<feature type="transmembrane region" description="Helical" evidence="1">
    <location>
        <begin position="203"/>
        <end position="221"/>
    </location>
</feature>
<reference evidence="2" key="1">
    <citation type="submission" date="2010-05" db="EMBL/GenBank/DDBJ databases">
        <title>The draft genome of Desulfonatronospira thiodismutans ASO3-1.</title>
        <authorList>
            <consortium name="US DOE Joint Genome Institute (JGI-PGF)"/>
            <person name="Lucas S."/>
            <person name="Copeland A."/>
            <person name="Lapidus A."/>
            <person name="Cheng J.-F."/>
            <person name="Bruce D."/>
            <person name="Goodwin L."/>
            <person name="Pitluck S."/>
            <person name="Chertkov O."/>
            <person name="Brettin T."/>
            <person name="Detter J.C."/>
            <person name="Han C."/>
            <person name="Land M.L."/>
            <person name="Hauser L."/>
            <person name="Kyrpides N."/>
            <person name="Mikhailova N."/>
            <person name="Muyzer G."/>
            <person name="Woyke T."/>
        </authorList>
    </citation>
    <scope>NUCLEOTIDE SEQUENCE [LARGE SCALE GENOMIC DNA]</scope>
    <source>
        <strain evidence="2">ASO3-1</strain>
    </source>
</reference>
<dbReference type="Proteomes" id="UP000005496">
    <property type="component" value="Unassembled WGS sequence"/>
</dbReference>
<evidence type="ECO:0000256" key="1">
    <source>
        <dbReference type="SAM" id="Phobius"/>
    </source>
</evidence>
<keyword evidence="1" id="KW-0812">Transmembrane</keyword>
<dbReference type="Pfam" id="PF03613">
    <property type="entry name" value="EIID-AGA"/>
    <property type="match status" value="1"/>
</dbReference>
<keyword evidence="1" id="KW-1133">Transmembrane helix</keyword>
<dbReference type="AlphaFoldDB" id="D6STI1"/>
<dbReference type="PROSITE" id="PS51108">
    <property type="entry name" value="PTS_EIID"/>
    <property type="match status" value="1"/>
</dbReference>
<keyword evidence="1" id="KW-0472">Membrane</keyword>
<feature type="transmembrane region" description="Helical" evidence="1">
    <location>
        <begin position="121"/>
        <end position="148"/>
    </location>
</feature>
<accession>D6STI1</accession>
<dbReference type="RefSeq" id="WP_008871346.1">
    <property type="nucleotide sequence ID" value="NZ_ACJN02000003.1"/>
</dbReference>
<sequence>MAHLDFKTLSRCLLRSQLVGCAFNTRGLQNIGLAYALEPGLQKIYSGDPQGLQKARRRHLKFYNTHPFWNPLLVGIFLTLENKISRELFPPASLPGVKSTLVYTLSAIGDSFFSGSLLVTWALVTMVLVMAGFFWPAIILGIIFFLALQLFKMYIFHQGYVQGIVFVQRLKRWNLINWGTRLKVVNALLVLCFWLVIWPFKWHILNFIGVCFLGLIMAWVFRRIQWSREIFLTGVLLLSLLLPWDQMVNNFVF</sequence>
<feature type="transmembrane region" description="Helical" evidence="1">
    <location>
        <begin position="178"/>
        <end position="197"/>
    </location>
</feature>
<name>D6STI1_9BACT</name>
<evidence type="ECO:0000313" key="2">
    <source>
        <dbReference type="EMBL" id="EFI33997.1"/>
    </source>
</evidence>
<proteinExistence type="predicted"/>
<dbReference type="OrthoDB" id="9811533at2"/>
<protein>
    <submittedName>
        <fullName evidence="2">PTS system mannose/fructose/sorbose family IID component</fullName>
    </submittedName>
</protein>